<name>A0A080LZI6_9PROT</name>
<accession>A0A080LZI6</accession>
<dbReference type="AlphaFoldDB" id="A0A080LZI6"/>
<protein>
    <submittedName>
        <fullName evidence="1">Uncharacterized protein</fullName>
    </submittedName>
</protein>
<dbReference type="EMBL" id="JDVG02000223">
    <property type="protein sequence ID" value="KFB73440.1"/>
    <property type="molecule type" value="Genomic_DNA"/>
</dbReference>
<evidence type="ECO:0000313" key="2">
    <source>
        <dbReference type="Proteomes" id="UP000020077"/>
    </source>
</evidence>
<reference evidence="1 2" key="1">
    <citation type="submission" date="2014-02" db="EMBL/GenBank/DDBJ databases">
        <title>Expanding our view of genomic diversity in Candidatus Accumulibacter clades.</title>
        <authorList>
            <person name="Skennerton C.T."/>
            <person name="Barr J.J."/>
            <person name="Slater F.R."/>
            <person name="Bond P.L."/>
            <person name="Tyson G.W."/>
        </authorList>
    </citation>
    <scope>NUCLEOTIDE SEQUENCE [LARGE SCALE GENOMIC DNA]</scope>
    <source>
        <strain evidence="2">BA-91</strain>
    </source>
</reference>
<comment type="caution">
    <text evidence="1">The sequence shown here is derived from an EMBL/GenBank/DDBJ whole genome shotgun (WGS) entry which is preliminary data.</text>
</comment>
<sequence>MQQQSLARLGRTNEQDELAMQCPDFIDHAIQFFDHLAATYE</sequence>
<organism evidence="1 2">
    <name type="scientific">Candidatus Accumulibacter phosphatis</name>
    <dbReference type="NCBI Taxonomy" id="327160"/>
    <lineage>
        <taxon>Bacteria</taxon>
        <taxon>Pseudomonadati</taxon>
        <taxon>Pseudomonadota</taxon>
        <taxon>Betaproteobacteria</taxon>
        <taxon>Candidatus Accumulibacter</taxon>
    </lineage>
</organism>
<gene>
    <name evidence="1" type="ORF">AW09_001305</name>
</gene>
<dbReference type="Proteomes" id="UP000020077">
    <property type="component" value="Unassembled WGS sequence"/>
</dbReference>
<proteinExistence type="predicted"/>
<evidence type="ECO:0000313" key="1">
    <source>
        <dbReference type="EMBL" id="KFB73440.1"/>
    </source>
</evidence>